<name>A0A0G0ZFA9_UNCKA</name>
<feature type="non-terminal residue" evidence="1">
    <location>
        <position position="1"/>
    </location>
</feature>
<gene>
    <name evidence="1" type="ORF">UU77_C0018G0001</name>
</gene>
<sequence>GKELEKKLADGEVIELATSKTKILKQFGWVEIYKGEK</sequence>
<evidence type="ECO:0000313" key="2">
    <source>
        <dbReference type="Proteomes" id="UP000034507"/>
    </source>
</evidence>
<organism evidence="1 2">
    <name type="scientific">candidate division WWE3 bacterium GW2011_GWC1_41_7</name>
    <dbReference type="NCBI Taxonomy" id="1619119"/>
    <lineage>
        <taxon>Bacteria</taxon>
        <taxon>Katanobacteria</taxon>
    </lineage>
</organism>
<dbReference type="EMBL" id="LCBX01000018">
    <property type="protein sequence ID" value="KKS20726.1"/>
    <property type="molecule type" value="Genomic_DNA"/>
</dbReference>
<comment type="caution">
    <text evidence="1">The sequence shown here is derived from an EMBL/GenBank/DDBJ whole genome shotgun (WGS) entry which is preliminary data.</text>
</comment>
<proteinExistence type="predicted"/>
<accession>A0A0G0ZFA9</accession>
<protein>
    <submittedName>
        <fullName evidence="1">Uncharacterized protein</fullName>
    </submittedName>
</protein>
<reference evidence="1 2" key="1">
    <citation type="journal article" date="2015" name="Nature">
        <title>rRNA introns, odd ribosomes, and small enigmatic genomes across a large radiation of phyla.</title>
        <authorList>
            <person name="Brown C.T."/>
            <person name="Hug L.A."/>
            <person name="Thomas B.C."/>
            <person name="Sharon I."/>
            <person name="Castelle C.J."/>
            <person name="Singh A."/>
            <person name="Wilkins M.J."/>
            <person name="Williams K.H."/>
            <person name="Banfield J.F."/>
        </authorList>
    </citation>
    <scope>NUCLEOTIDE SEQUENCE [LARGE SCALE GENOMIC DNA]</scope>
</reference>
<dbReference type="AlphaFoldDB" id="A0A0G0ZFA9"/>
<evidence type="ECO:0000313" key="1">
    <source>
        <dbReference type="EMBL" id="KKS20726.1"/>
    </source>
</evidence>
<dbReference type="Proteomes" id="UP000034507">
    <property type="component" value="Unassembled WGS sequence"/>
</dbReference>